<protein>
    <submittedName>
        <fullName evidence="1">Uncharacterized protein</fullName>
    </submittedName>
</protein>
<name>A0ACD2ZZ25_9AGAR</name>
<reference evidence="1 2" key="1">
    <citation type="journal article" date="2019" name="Nat. Ecol. Evol.">
        <title>Megaphylogeny resolves global patterns of mushroom evolution.</title>
        <authorList>
            <person name="Varga T."/>
            <person name="Krizsan K."/>
            <person name="Foldi C."/>
            <person name="Dima B."/>
            <person name="Sanchez-Garcia M."/>
            <person name="Sanchez-Ramirez S."/>
            <person name="Szollosi G.J."/>
            <person name="Szarkandi J.G."/>
            <person name="Papp V."/>
            <person name="Albert L."/>
            <person name="Andreopoulos W."/>
            <person name="Angelini C."/>
            <person name="Antonin V."/>
            <person name="Barry K.W."/>
            <person name="Bougher N.L."/>
            <person name="Buchanan P."/>
            <person name="Buyck B."/>
            <person name="Bense V."/>
            <person name="Catcheside P."/>
            <person name="Chovatia M."/>
            <person name="Cooper J."/>
            <person name="Damon W."/>
            <person name="Desjardin D."/>
            <person name="Finy P."/>
            <person name="Geml J."/>
            <person name="Haridas S."/>
            <person name="Hughes K."/>
            <person name="Justo A."/>
            <person name="Karasinski D."/>
            <person name="Kautmanova I."/>
            <person name="Kiss B."/>
            <person name="Kocsube S."/>
            <person name="Kotiranta H."/>
            <person name="LaButti K.M."/>
            <person name="Lechner B.E."/>
            <person name="Liimatainen K."/>
            <person name="Lipzen A."/>
            <person name="Lukacs Z."/>
            <person name="Mihaltcheva S."/>
            <person name="Morgado L.N."/>
            <person name="Niskanen T."/>
            <person name="Noordeloos M.E."/>
            <person name="Ohm R.A."/>
            <person name="Ortiz-Santana B."/>
            <person name="Ovrebo C."/>
            <person name="Racz N."/>
            <person name="Riley R."/>
            <person name="Savchenko A."/>
            <person name="Shiryaev A."/>
            <person name="Soop K."/>
            <person name="Spirin V."/>
            <person name="Szebenyi C."/>
            <person name="Tomsovsky M."/>
            <person name="Tulloss R.E."/>
            <person name="Uehling J."/>
            <person name="Grigoriev I.V."/>
            <person name="Vagvolgyi C."/>
            <person name="Papp T."/>
            <person name="Martin F.M."/>
            <person name="Miettinen O."/>
            <person name="Hibbett D.S."/>
            <person name="Nagy L.G."/>
        </authorList>
    </citation>
    <scope>NUCLEOTIDE SEQUENCE [LARGE SCALE GENOMIC DNA]</scope>
    <source>
        <strain evidence="1 2">NL-1719</strain>
    </source>
</reference>
<sequence length="550" mass="62439">MLATRQYSLTTLPQAHWNMEQSTSPSAFMAEQKKILDKIQHLYRQIEQLKARHNELAPINRLPPELFTRIFFTLQSNFYNETAEKYHKWMAVTQVSRSWRLLALETKKLWNAISHDAITSPSPWLETYLKLSKPLKLDVGLEFTLSKLAPLALDHIQEENHRIREIMVSIIDSGSPHRSQELYTFLQWLGMEMPVLEEFEIVGDDEILDSNLTVPALFNSLAPCLRSILIVDFNLTLQSLPFKKITHLTLRYGQGHSGSISLLALFDFLRISCLQTLDLRHALFGDTSHEKICDPVSVLSLQSVTIHLLAHQCSILLSHLAIPQKCRTIIWGFSSMDPDNTDFIGPQNFFDGILSHISDNLTGFASLDIKFQRSFITCDLRRQEELRDGTSSDPASLQIHLRALDVPFILGDWVSFPSMPQFPETRWLSLVGLDLGPECPVVKEFLSSLSFLRSLEEIELSLPFIPAFSVHIHNNPGSFAALKSLIVHDVLQDHTPLKGLGQALVKRKEVGAYDIMVDLLKNRESVENGSQPSEVLDRLREVCVVSISEL</sequence>
<accession>A0ACD2ZZ25</accession>
<dbReference type="Proteomes" id="UP000308600">
    <property type="component" value="Unassembled WGS sequence"/>
</dbReference>
<evidence type="ECO:0000313" key="1">
    <source>
        <dbReference type="EMBL" id="TFK58651.1"/>
    </source>
</evidence>
<proteinExistence type="predicted"/>
<organism evidence="1 2">
    <name type="scientific">Pluteus cervinus</name>
    <dbReference type="NCBI Taxonomy" id="181527"/>
    <lineage>
        <taxon>Eukaryota</taxon>
        <taxon>Fungi</taxon>
        <taxon>Dikarya</taxon>
        <taxon>Basidiomycota</taxon>
        <taxon>Agaricomycotina</taxon>
        <taxon>Agaricomycetes</taxon>
        <taxon>Agaricomycetidae</taxon>
        <taxon>Agaricales</taxon>
        <taxon>Pluteineae</taxon>
        <taxon>Pluteaceae</taxon>
        <taxon>Pluteus</taxon>
    </lineage>
</organism>
<gene>
    <name evidence="1" type="ORF">BDN72DRAFT_851663</name>
</gene>
<keyword evidence="2" id="KW-1185">Reference proteome</keyword>
<dbReference type="EMBL" id="ML209255">
    <property type="protein sequence ID" value="TFK58651.1"/>
    <property type="molecule type" value="Genomic_DNA"/>
</dbReference>
<evidence type="ECO:0000313" key="2">
    <source>
        <dbReference type="Proteomes" id="UP000308600"/>
    </source>
</evidence>